<feature type="compositionally biased region" description="Basic residues" evidence="1">
    <location>
        <begin position="9"/>
        <end position="27"/>
    </location>
</feature>
<proteinExistence type="predicted"/>
<evidence type="ECO:0000313" key="3">
    <source>
        <dbReference type="Proteomes" id="UP000233556"/>
    </source>
</evidence>
<keyword evidence="3" id="KW-1185">Reference proteome</keyword>
<gene>
    <name evidence="2" type="ORF">llap_6350</name>
</gene>
<dbReference type="Proteomes" id="UP000233556">
    <property type="component" value="Unassembled WGS sequence"/>
</dbReference>
<protein>
    <submittedName>
        <fullName evidence="2">Uncharacterized protein</fullName>
    </submittedName>
</protein>
<accession>A0A2I0UB94</accession>
<organism evidence="2 3">
    <name type="scientific">Limosa lapponica baueri</name>
    <dbReference type="NCBI Taxonomy" id="1758121"/>
    <lineage>
        <taxon>Eukaryota</taxon>
        <taxon>Metazoa</taxon>
        <taxon>Chordata</taxon>
        <taxon>Craniata</taxon>
        <taxon>Vertebrata</taxon>
        <taxon>Euteleostomi</taxon>
        <taxon>Archelosauria</taxon>
        <taxon>Archosauria</taxon>
        <taxon>Dinosauria</taxon>
        <taxon>Saurischia</taxon>
        <taxon>Theropoda</taxon>
        <taxon>Coelurosauria</taxon>
        <taxon>Aves</taxon>
        <taxon>Neognathae</taxon>
        <taxon>Neoaves</taxon>
        <taxon>Charadriiformes</taxon>
        <taxon>Scolopacidae</taxon>
        <taxon>Limosa</taxon>
    </lineage>
</organism>
<dbReference type="AlphaFoldDB" id="A0A2I0UB94"/>
<evidence type="ECO:0000313" key="2">
    <source>
        <dbReference type="EMBL" id="PKU43348.1"/>
    </source>
</evidence>
<reference evidence="3" key="2">
    <citation type="submission" date="2017-12" db="EMBL/GenBank/DDBJ databases">
        <title>Genome sequence of the Bar-tailed Godwit (Limosa lapponica baueri).</title>
        <authorList>
            <person name="Lima N.C.B."/>
            <person name="Parody-Merino A.M."/>
            <person name="Battley P.F."/>
            <person name="Fidler A.E."/>
            <person name="Prosdocimi F."/>
        </authorList>
    </citation>
    <scope>NUCLEOTIDE SEQUENCE [LARGE SCALE GENOMIC DNA]</scope>
</reference>
<feature type="compositionally biased region" description="Basic and acidic residues" evidence="1">
    <location>
        <begin position="28"/>
        <end position="39"/>
    </location>
</feature>
<dbReference type="EMBL" id="KZ505911">
    <property type="protein sequence ID" value="PKU43348.1"/>
    <property type="molecule type" value="Genomic_DNA"/>
</dbReference>
<feature type="region of interest" description="Disordered" evidence="1">
    <location>
        <begin position="1"/>
        <end position="60"/>
    </location>
</feature>
<feature type="compositionally biased region" description="Basic residues" evidence="1">
    <location>
        <begin position="40"/>
        <end position="52"/>
    </location>
</feature>
<sequence>MLGKDERRSGKRLYVRHLRKKGKKKKERRGEERRGEERRGRGRGRGRRRGRGRGRERGRDKVIAACQTISKARAPCCLTVADPVLGPKQCLGGGVGLTAQLHCPPPVVAFQRVLWFFATCERQKNFDILGGKGEDRSFDFNLSGKLENLP</sequence>
<evidence type="ECO:0000256" key="1">
    <source>
        <dbReference type="SAM" id="MobiDB-lite"/>
    </source>
</evidence>
<reference evidence="3" key="1">
    <citation type="submission" date="2017-11" db="EMBL/GenBank/DDBJ databases">
        <authorList>
            <person name="Lima N.C."/>
            <person name="Parody-Merino A.M."/>
            <person name="Battley P.F."/>
            <person name="Fidler A.E."/>
            <person name="Prosdocimi F."/>
        </authorList>
    </citation>
    <scope>NUCLEOTIDE SEQUENCE [LARGE SCALE GENOMIC DNA]</scope>
</reference>
<name>A0A2I0UB94_LIMLA</name>